<sequence length="491" mass="54378">MLARTVQIDSGNTDDFEGICERFANRLLGTLAERVGRQPAVLASSVLHSVRTVIYKAPADAASCVLEISRFLAQSLREHNIAVHPANISRAFEKVLAACAFWNGIVVGRTFAIAFMQYFLPGSTEDALLPDPAVLTVGALATTKFIRLVAWCAVRWDAEDADVAGPAAELQEHGESIAVEHVLDSLLKSQNDADPIPIGVLETIVARELPDLPDPCLTQQEYNRVLYRRESHPLAVIRSEKFAVNLLTCAGAPPINTNPPACPLTPAEIICYFPHTLNVPQIWRWVVGHGWTAFNIPKFVNKARDLRGIWSLEHGSFRNWQRKANAMFRSNKDLMSLRHTRRLDISPYVRAHCSSSRVIRQRQMEDMSMSRLILSIKHHPVADDAGYFTAMAKYAASEGDLGAKILVRHISHEGCKEDAQGDGDGGGTEPQNNSEGDNADDNEEAKDDNENEEEATEDTGDDESDIKGQESAWEDEELEFASNLDCFLDDF</sequence>
<dbReference type="EMBL" id="JAJVDC020000003">
    <property type="protein sequence ID" value="KAL1637530.1"/>
    <property type="molecule type" value="Genomic_DNA"/>
</dbReference>
<protein>
    <submittedName>
        <fullName evidence="2">Uncharacterized protein</fullName>
    </submittedName>
</protein>
<proteinExistence type="predicted"/>
<evidence type="ECO:0000313" key="2">
    <source>
        <dbReference type="EMBL" id="KAL1637530.1"/>
    </source>
</evidence>
<comment type="caution">
    <text evidence="2">The sequence shown here is derived from an EMBL/GenBank/DDBJ whole genome shotgun (WGS) entry which is preliminary data.</text>
</comment>
<keyword evidence="3" id="KW-1185">Reference proteome</keyword>
<organism evidence="2 3">
    <name type="scientific">Neofusicoccum ribis</name>
    <dbReference type="NCBI Taxonomy" id="45134"/>
    <lineage>
        <taxon>Eukaryota</taxon>
        <taxon>Fungi</taxon>
        <taxon>Dikarya</taxon>
        <taxon>Ascomycota</taxon>
        <taxon>Pezizomycotina</taxon>
        <taxon>Dothideomycetes</taxon>
        <taxon>Dothideomycetes incertae sedis</taxon>
        <taxon>Botryosphaeriales</taxon>
        <taxon>Botryosphaeriaceae</taxon>
        <taxon>Neofusicoccum</taxon>
    </lineage>
</organism>
<reference evidence="2 3" key="1">
    <citation type="submission" date="2024-02" db="EMBL/GenBank/DDBJ databases">
        <title>De novo assembly and annotation of 12 fungi associated with fruit tree decline syndrome in Ontario, Canada.</title>
        <authorList>
            <person name="Sulman M."/>
            <person name="Ellouze W."/>
            <person name="Ilyukhin E."/>
        </authorList>
    </citation>
    <scope>NUCLEOTIDE SEQUENCE [LARGE SCALE GENOMIC DNA]</scope>
    <source>
        <strain evidence="2 3">M1-105</strain>
    </source>
</reference>
<feature type="compositionally biased region" description="Acidic residues" evidence="1">
    <location>
        <begin position="437"/>
        <end position="464"/>
    </location>
</feature>
<accession>A0ABR3TDD1</accession>
<dbReference type="Proteomes" id="UP001521116">
    <property type="component" value="Unassembled WGS sequence"/>
</dbReference>
<gene>
    <name evidence="2" type="ORF">SLS56_000668</name>
</gene>
<evidence type="ECO:0000313" key="3">
    <source>
        <dbReference type="Proteomes" id="UP001521116"/>
    </source>
</evidence>
<name>A0ABR3TDD1_9PEZI</name>
<evidence type="ECO:0000256" key="1">
    <source>
        <dbReference type="SAM" id="MobiDB-lite"/>
    </source>
</evidence>
<feature type="region of interest" description="Disordered" evidence="1">
    <location>
        <begin position="415"/>
        <end position="478"/>
    </location>
</feature>